<evidence type="ECO:0000256" key="1">
    <source>
        <dbReference type="ARBA" id="ARBA00004496"/>
    </source>
</evidence>
<dbReference type="Gene3D" id="3.30.1340.10">
    <property type="entry name" value="HPr-like"/>
    <property type="match status" value="1"/>
</dbReference>
<dbReference type="OrthoDB" id="9809047at2"/>
<keyword evidence="6" id="KW-1185">Reference proteome</keyword>
<dbReference type="InterPro" id="IPR035895">
    <property type="entry name" value="HPr-like_sf"/>
</dbReference>
<keyword evidence="5" id="KW-0808">Transferase</keyword>
<dbReference type="PANTHER" id="PTHR33705:SF2">
    <property type="entry name" value="PHOSPHOCARRIER PROTEIN NPR"/>
    <property type="match status" value="1"/>
</dbReference>
<dbReference type="KEGG" id="cai:Caci_5267"/>
<dbReference type="GO" id="GO:0009401">
    <property type="term" value="P:phosphoenolpyruvate-dependent sugar phosphotransferase system"/>
    <property type="evidence" value="ECO:0007669"/>
    <property type="project" value="UniProtKB-KW"/>
</dbReference>
<sequence>MIERTVIVGSTSGLHARPAKLLVQAAATQPTTVRLRIGDRPPIDTRSILAVLAARVKQGTEVTLQAEGDGAEEAVTALAELIARNLDEEGGNA</sequence>
<name>C7Q7V9_CATAD</name>
<keyword evidence="3" id="KW-0598">Phosphotransferase system</keyword>
<keyword evidence="2" id="KW-0963">Cytoplasm</keyword>
<dbReference type="eggNOG" id="COG1925">
    <property type="taxonomic scope" value="Bacteria"/>
</dbReference>
<dbReference type="InterPro" id="IPR050399">
    <property type="entry name" value="HPr"/>
</dbReference>
<dbReference type="RefSeq" id="WP_015793855.1">
    <property type="nucleotide sequence ID" value="NC_013131.1"/>
</dbReference>
<reference evidence="5 6" key="1">
    <citation type="journal article" date="2009" name="Stand. Genomic Sci.">
        <title>Complete genome sequence of Catenulispora acidiphila type strain (ID 139908).</title>
        <authorList>
            <person name="Copeland A."/>
            <person name="Lapidus A."/>
            <person name="Glavina Del Rio T."/>
            <person name="Nolan M."/>
            <person name="Lucas S."/>
            <person name="Chen F."/>
            <person name="Tice H."/>
            <person name="Cheng J.F."/>
            <person name="Bruce D."/>
            <person name="Goodwin L."/>
            <person name="Pitluck S."/>
            <person name="Mikhailova N."/>
            <person name="Pati A."/>
            <person name="Ivanova N."/>
            <person name="Mavromatis K."/>
            <person name="Chen A."/>
            <person name="Palaniappan K."/>
            <person name="Chain P."/>
            <person name="Land M."/>
            <person name="Hauser L."/>
            <person name="Chang Y.J."/>
            <person name="Jeffries C.D."/>
            <person name="Chertkov O."/>
            <person name="Brettin T."/>
            <person name="Detter J.C."/>
            <person name="Han C."/>
            <person name="Ali Z."/>
            <person name="Tindall B.J."/>
            <person name="Goker M."/>
            <person name="Bristow J."/>
            <person name="Eisen J.A."/>
            <person name="Markowitz V."/>
            <person name="Hugenholtz P."/>
            <person name="Kyrpides N.C."/>
            <person name="Klenk H.P."/>
        </authorList>
    </citation>
    <scope>NUCLEOTIDE SEQUENCE [LARGE SCALE GENOMIC DNA]</scope>
    <source>
        <strain evidence="6">DSM 44928 / JCM 14897 / NBRC 102108 / NRRL B-24433 / ID139908</strain>
    </source>
</reference>
<proteinExistence type="predicted"/>
<dbReference type="NCBIfam" id="TIGR01003">
    <property type="entry name" value="PTS_HPr_family"/>
    <property type="match status" value="1"/>
</dbReference>
<dbReference type="AlphaFoldDB" id="C7Q7V9"/>
<accession>C7Q7V9</accession>
<evidence type="ECO:0000256" key="2">
    <source>
        <dbReference type="ARBA" id="ARBA00022490"/>
    </source>
</evidence>
<dbReference type="GO" id="GO:0016740">
    <property type="term" value="F:transferase activity"/>
    <property type="evidence" value="ECO:0007669"/>
    <property type="project" value="UniProtKB-KW"/>
</dbReference>
<dbReference type="CDD" id="cd00367">
    <property type="entry name" value="PTS-HPr_like"/>
    <property type="match status" value="1"/>
</dbReference>
<evidence type="ECO:0000313" key="5">
    <source>
        <dbReference type="EMBL" id="ACU74126.1"/>
    </source>
</evidence>
<evidence type="ECO:0000256" key="3">
    <source>
        <dbReference type="ARBA" id="ARBA00022683"/>
    </source>
</evidence>
<comment type="subcellular location">
    <subcellularLocation>
        <location evidence="1">Cytoplasm</location>
    </subcellularLocation>
</comment>
<evidence type="ECO:0000313" key="6">
    <source>
        <dbReference type="Proteomes" id="UP000000851"/>
    </source>
</evidence>
<evidence type="ECO:0000259" key="4">
    <source>
        <dbReference type="PROSITE" id="PS51350"/>
    </source>
</evidence>
<dbReference type="SUPFAM" id="SSF55594">
    <property type="entry name" value="HPr-like"/>
    <property type="match status" value="1"/>
</dbReference>
<dbReference type="PRINTS" id="PR00107">
    <property type="entry name" value="PHOSPHOCPHPR"/>
</dbReference>
<dbReference type="EMBL" id="CP001700">
    <property type="protein sequence ID" value="ACU74126.1"/>
    <property type="molecule type" value="Genomic_DNA"/>
</dbReference>
<organism evidence="5 6">
    <name type="scientific">Catenulispora acidiphila (strain DSM 44928 / JCM 14897 / NBRC 102108 / NRRL B-24433 / ID139908)</name>
    <dbReference type="NCBI Taxonomy" id="479433"/>
    <lineage>
        <taxon>Bacteria</taxon>
        <taxon>Bacillati</taxon>
        <taxon>Actinomycetota</taxon>
        <taxon>Actinomycetes</taxon>
        <taxon>Catenulisporales</taxon>
        <taxon>Catenulisporaceae</taxon>
        <taxon>Catenulispora</taxon>
    </lineage>
</organism>
<dbReference type="InterPro" id="IPR000032">
    <property type="entry name" value="HPr-like"/>
</dbReference>
<gene>
    <name evidence="5" type="ordered locus">Caci_5267</name>
</gene>
<dbReference type="STRING" id="479433.Caci_5267"/>
<dbReference type="HOGENOM" id="CLU_136230_3_2_11"/>
<dbReference type="PROSITE" id="PS51350">
    <property type="entry name" value="PTS_HPR_DOM"/>
    <property type="match status" value="1"/>
</dbReference>
<dbReference type="Proteomes" id="UP000000851">
    <property type="component" value="Chromosome"/>
</dbReference>
<protein>
    <submittedName>
        <fullName evidence="5">Phosphotransferase system, phosphocarrier protein HPr</fullName>
    </submittedName>
</protein>
<feature type="domain" description="HPr" evidence="4">
    <location>
        <begin position="1"/>
        <end position="89"/>
    </location>
</feature>
<dbReference type="GO" id="GO:0005737">
    <property type="term" value="C:cytoplasm"/>
    <property type="evidence" value="ECO:0007669"/>
    <property type="project" value="UniProtKB-SubCell"/>
</dbReference>
<dbReference type="Pfam" id="PF00381">
    <property type="entry name" value="PTS-HPr"/>
    <property type="match status" value="1"/>
</dbReference>
<dbReference type="InParanoid" id="C7Q7V9"/>
<dbReference type="PANTHER" id="PTHR33705">
    <property type="entry name" value="PHOSPHOCARRIER PROTEIN HPR"/>
    <property type="match status" value="1"/>
</dbReference>